<keyword evidence="3" id="KW-1185">Reference proteome</keyword>
<dbReference type="PANTHER" id="PTHR33677">
    <property type="entry name" value="TRANSCRIPTIONAL REPRESSOR FRMR-RELATED"/>
    <property type="match status" value="1"/>
</dbReference>
<dbReference type="PANTHER" id="PTHR33677:SF5">
    <property type="entry name" value="TRANSCRIPTIONAL REPRESSOR FRMR"/>
    <property type="match status" value="1"/>
</dbReference>
<organism evidence="2 3">
    <name type="scientific">Dokdonella soli</name>
    <dbReference type="NCBI Taxonomy" id="529810"/>
    <lineage>
        <taxon>Bacteria</taxon>
        <taxon>Pseudomonadati</taxon>
        <taxon>Pseudomonadota</taxon>
        <taxon>Gammaproteobacteria</taxon>
        <taxon>Lysobacterales</taxon>
        <taxon>Rhodanobacteraceae</taxon>
        <taxon>Dokdonella</taxon>
    </lineage>
</organism>
<evidence type="ECO:0000256" key="1">
    <source>
        <dbReference type="ARBA" id="ARBA00005260"/>
    </source>
</evidence>
<dbReference type="InterPro" id="IPR038390">
    <property type="entry name" value="Metal_Tscrpt_repr_sf"/>
</dbReference>
<evidence type="ECO:0000313" key="2">
    <source>
        <dbReference type="EMBL" id="GAA0720253.1"/>
    </source>
</evidence>
<proteinExistence type="inferred from homology"/>
<protein>
    <submittedName>
        <fullName evidence="2">Metal/formaldehyde-sensitive transcriptional repressor</fullName>
    </submittedName>
</protein>
<name>A0ABN1ISP9_9GAMM</name>
<gene>
    <name evidence="2" type="ORF">GCM10009105_29480</name>
</gene>
<reference evidence="3" key="1">
    <citation type="journal article" date="2019" name="Int. J. Syst. Evol. Microbiol.">
        <title>The Global Catalogue of Microorganisms (GCM) 10K type strain sequencing project: providing services to taxonomists for standard genome sequencing and annotation.</title>
        <authorList>
            <consortium name="The Broad Institute Genomics Platform"/>
            <consortium name="The Broad Institute Genome Sequencing Center for Infectious Disease"/>
            <person name="Wu L."/>
            <person name="Ma J."/>
        </authorList>
    </citation>
    <scope>NUCLEOTIDE SEQUENCE [LARGE SCALE GENOMIC DNA]</scope>
    <source>
        <strain evidence="3">JCM 15421</strain>
    </source>
</reference>
<dbReference type="Proteomes" id="UP001501523">
    <property type="component" value="Unassembled WGS sequence"/>
</dbReference>
<comment type="caution">
    <text evidence="2">The sequence shown here is derived from an EMBL/GenBank/DDBJ whole genome shotgun (WGS) entry which is preliminary data.</text>
</comment>
<dbReference type="Gene3D" id="1.20.58.1000">
    <property type="entry name" value="Metal-sensitive repressor, helix protomer"/>
    <property type="match status" value="1"/>
</dbReference>
<dbReference type="Pfam" id="PF02583">
    <property type="entry name" value="Trns_repr_metal"/>
    <property type="match status" value="1"/>
</dbReference>
<dbReference type="EMBL" id="BAAAEU010000024">
    <property type="protein sequence ID" value="GAA0720253.1"/>
    <property type="molecule type" value="Genomic_DNA"/>
</dbReference>
<dbReference type="CDD" id="cd10153">
    <property type="entry name" value="RcnR-FrmR-like_DUF156"/>
    <property type="match status" value="1"/>
</dbReference>
<dbReference type="InterPro" id="IPR003735">
    <property type="entry name" value="Metal_Tscrpt_repr"/>
</dbReference>
<dbReference type="RefSeq" id="WP_343792478.1">
    <property type="nucleotide sequence ID" value="NZ_BAAAEU010000024.1"/>
</dbReference>
<evidence type="ECO:0000313" key="3">
    <source>
        <dbReference type="Proteomes" id="UP001501523"/>
    </source>
</evidence>
<accession>A0ABN1ISP9</accession>
<comment type="similarity">
    <text evidence="1">Belongs to the FrmR/RcnR family.</text>
</comment>
<sequence length="89" mass="9610">MAHLAGDNKKLTARVRRIGGQVASLERALAEGADCGGILQQLAAVRGAVNGLMLQVLEGHLREHVVSSTRRRDQAELEPVLAVLRSYLK</sequence>